<dbReference type="InterPro" id="IPR015018">
    <property type="entry name" value="DUF1905"/>
</dbReference>
<dbReference type="Pfam" id="PF08922">
    <property type="entry name" value="DUF1905"/>
    <property type="match status" value="1"/>
</dbReference>
<gene>
    <name evidence="1" type="ORF">GCM10007415_22150</name>
</gene>
<name>A0A917MBZ9_9SPHI</name>
<reference evidence="1" key="1">
    <citation type="journal article" date="2014" name="Int. J. Syst. Evol. Microbiol.">
        <title>Complete genome sequence of Corynebacterium casei LMG S-19264T (=DSM 44701T), isolated from a smear-ripened cheese.</title>
        <authorList>
            <consortium name="US DOE Joint Genome Institute (JGI-PGF)"/>
            <person name="Walter F."/>
            <person name="Albersmeier A."/>
            <person name="Kalinowski J."/>
            <person name="Ruckert C."/>
        </authorList>
    </citation>
    <scope>NUCLEOTIDE SEQUENCE</scope>
    <source>
        <strain evidence="1">CGMCC 1.12195</strain>
    </source>
</reference>
<evidence type="ECO:0000313" key="1">
    <source>
        <dbReference type="EMBL" id="GGG87813.1"/>
    </source>
</evidence>
<accession>A0A917MBZ9</accession>
<keyword evidence="2" id="KW-1185">Reference proteome</keyword>
<protein>
    <recommendedName>
        <fullName evidence="3">Bacteriocin-protection, YdeI or OmpD-Associated</fullName>
    </recommendedName>
</protein>
<dbReference type="InterPro" id="IPR037079">
    <property type="entry name" value="AF2212/PG0164-like_sf"/>
</dbReference>
<evidence type="ECO:0008006" key="3">
    <source>
        <dbReference type="Google" id="ProtNLM"/>
    </source>
</evidence>
<evidence type="ECO:0000313" key="2">
    <source>
        <dbReference type="Proteomes" id="UP000660862"/>
    </source>
</evidence>
<proteinExistence type="predicted"/>
<dbReference type="Proteomes" id="UP000660862">
    <property type="component" value="Unassembled WGS sequence"/>
</dbReference>
<dbReference type="Pfam" id="PF13376">
    <property type="entry name" value="OmdA"/>
    <property type="match status" value="1"/>
</dbReference>
<dbReference type="SUPFAM" id="SSF141694">
    <property type="entry name" value="AF2212/PG0164-like"/>
    <property type="match status" value="1"/>
</dbReference>
<organism evidence="1 2">
    <name type="scientific">Parapedobacter pyrenivorans</name>
    <dbReference type="NCBI Taxonomy" id="1305674"/>
    <lineage>
        <taxon>Bacteria</taxon>
        <taxon>Pseudomonadati</taxon>
        <taxon>Bacteroidota</taxon>
        <taxon>Sphingobacteriia</taxon>
        <taxon>Sphingobacteriales</taxon>
        <taxon>Sphingobacteriaceae</taxon>
        <taxon>Parapedobacter</taxon>
    </lineage>
</organism>
<dbReference type="Gene3D" id="2.40.30.100">
    <property type="entry name" value="AF2212/PG0164-like"/>
    <property type="match status" value="1"/>
</dbReference>
<dbReference type="AlphaFoldDB" id="A0A917MBZ9"/>
<sequence>MATFKTTIHSEGKNKAGIIIPDAIIEELGAGKRPPVKVTLKGYTYRSTVAVMGGRYMVGVNSTVRAESGVKGGDTLDVTIELDTEERKVTVPDALQKALDENPAAKRFFESLSYSRQRVHAESIGSAKTPETLQRRIDKSISELIAGKK</sequence>
<reference evidence="1" key="2">
    <citation type="submission" date="2020-09" db="EMBL/GenBank/DDBJ databases">
        <authorList>
            <person name="Sun Q."/>
            <person name="Zhou Y."/>
        </authorList>
    </citation>
    <scope>NUCLEOTIDE SEQUENCE</scope>
    <source>
        <strain evidence="1">CGMCC 1.12195</strain>
    </source>
</reference>
<dbReference type="EMBL" id="BMER01000001">
    <property type="protein sequence ID" value="GGG87813.1"/>
    <property type="molecule type" value="Genomic_DNA"/>
</dbReference>
<dbReference type="RefSeq" id="WP_188505921.1">
    <property type="nucleotide sequence ID" value="NZ_BMER01000001.1"/>
</dbReference>
<comment type="caution">
    <text evidence="1">The sequence shown here is derived from an EMBL/GenBank/DDBJ whole genome shotgun (WGS) entry which is preliminary data.</text>
</comment>